<dbReference type="FunFam" id="3.90.640.10:FF:000003">
    <property type="entry name" value="Molecular chaperone DnaK"/>
    <property type="match status" value="1"/>
</dbReference>
<feature type="compositionally biased region" description="Low complexity" evidence="10">
    <location>
        <begin position="577"/>
        <end position="591"/>
    </location>
</feature>
<name>A0A2N6TEV2_FUSNU</name>
<comment type="induction">
    <text evidence="7">By stress conditions e.g. heat shock.</text>
</comment>
<keyword evidence="5 7" id="KW-0346">Stress response</keyword>
<evidence type="ECO:0000256" key="10">
    <source>
        <dbReference type="SAM" id="MobiDB-lite"/>
    </source>
</evidence>
<keyword evidence="2 7" id="KW-0597">Phosphoprotein</keyword>
<evidence type="ECO:0000256" key="1">
    <source>
        <dbReference type="ARBA" id="ARBA00007381"/>
    </source>
</evidence>
<accession>A0A2N6TEV2</accession>
<dbReference type="GO" id="GO:0005524">
    <property type="term" value="F:ATP binding"/>
    <property type="evidence" value="ECO:0007669"/>
    <property type="project" value="UniProtKB-UniRule"/>
</dbReference>
<dbReference type="AlphaFoldDB" id="A0A2N6TEV2"/>
<dbReference type="Gene3D" id="3.30.420.40">
    <property type="match status" value="2"/>
</dbReference>
<feature type="coiled-coil region" evidence="9">
    <location>
        <begin position="223"/>
        <end position="250"/>
    </location>
</feature>
<dbReference type="NCBIfam" id="TIGR02350">
    <property type="entry name" value="prok_dnaK"/>
    <property type="match status" value="1"/>
</dbReference>
<dbReference type="NCBIfam" id="NF001413">
    <property type="entry name" value="PRK00290.1"/>
    <property type="match status" value="1"/>
</dbReference>
<sequence>MSKIIGIDLGTTNSCVAVMEGGNVTIIPNSEGARTTPSVVNIKDNGEVVVGEIAKRQAVTNPTSTVSSIKTHMGSDYKVEIFGKKYTPQEISAKILQKLKKDAEAYLGEEVKEAVITVPAYFTDSQRQATKDAGTIAGLDVKRIINEPTAAALAYGLEKKKEEKVLVFDLGGGTFDVSVLEISDGVIEVISTAGNNHLGGDDFDNEIINWLVTEFKKETGLDLSNDKMAYQRLKDAAEKAKKELSTLMETSISLPFITMDATGPKHLEMKLTRAKFDDLTKHLVEATQGPTKTALKDANLDTKDIDEILLVGGSTRIPAVQEWVENFFGKKPNKGINPDEVVAAGAAIQGGVLMGDVKDVLLLDVTPLSLGIETAGGVFTKMIDKNTTIPVKKSQVYSTYSDNQTAVTINVLQGERSRAADNHSLGTFNLEGIPAAPRGVPQIEVTFDIDANGIVHVSAKDLGTGKENKVTISGSSNLSKEEIERMTKEAEAHAEEDKKFQELVEARNRADQLISATEKTLKENPDKVSEGDKKNIEAAIEELKKVKDGDDKSAIDSTMEKLTQAANKFAEELYKNAQAQQQAGAQANASSDENKSKKDDDVAEAEVVD</sequence>
<keyword evidence="3 7" id="KW-0547">Nucleotide-binding</keyword>
<evidence type="ECO:0000256" key="2">
    <source>
        <dbReference type="ARBA" id="ARBA00022553"/>
    </source>
</evidence>
<feature type="modified residue" description="Phosphothreonine; by autocatalysis" evidence="7">
    <location>
        <position position="174"/>
    </location>
</feature>
<evidence type="ECO:0000313" key="12">
    <source>
        <dbReference type="Proteomes" id="UP000235733"/>
    </source>
</evidence>
<evidence type="ECO:0000256" key="8">
    <source>
        <dbReference type="RuleBase" id="RU003322"/>
    </source>
</evidence>
<dbReference type="SUPFAM" id="SSF100920">
    <property type="entry name" value="Heat shock protein 70kD (HSP70), peptide-binding domain"/>
    <property type="match status" value="1"/>
</dbReference>
<keyword evidence="6 7" id="KW-0143">Chaperone</keyword>
<dbReference type="SUPFAM" id="SSF53067">
    <property type="entry name" value="Actin-like ATPase domain"/>
    <property type="match status" value="2"/>
</dbReference>
<dbReference type="FunFam" id="2.60.34.10:FF:000014">
    <property type="entry name" value="Chaperone protein DnaK HSP70"/>
    <property type="match status" value="1"/>
</dbReference>
<dbReference type="PANTHER" id="PTHR19375">
    <property type="entry name" value="HEAT SHOCK PROTEIN 70KDA"/>
    <property type="match status" value="1"/>
</dbReference>
<comment type="similarity">
    <text evidence="1 7 8">Belongs to the heat shock protein 70 family.</text>
</comment>
<comment type="function">
    <text evidence="7">Acts as a chaperone.</text>
</comment>
<dbReference type="Gene3D" id="1.20.1270.10">
    <property type="match status" value="1"/>
</dbReference>
<organism evidence="11 12">
    <name type="scientific">Fusobacterium nucleatum</name>
    <dbReference type="NCBI Taxonomy" id="851"/>
    <lineage>
        <taxon>Bacteria</taxon>
        <taxon>Fusobacteriati</taxon>
        <taxon>Fusobacteriota</taxon>
        <taxon>Fusobacteriia</taxon>
        <taxon>Fusobacteriales</taxon>
        <taxon>Fusobacteriaceae</taxon>
        <taxon>Fusobacterium</taxon>
    </lineage>
</organism>
<evidence type="ECO:0000256" key="9">
    <source>
        <dbReference type="SAM" id="Coils"/>
    </source>
</evidence>
<evidence type="ECO:0000256" key="5">
    <source>
        <dbReference type="ARBA" id="ARBA00023016"/>
    </source>
</evidence>
<dbReference type="Gene3D" id="3.90.640.10">
    <property type="entry name" value="Actin, Chain A, domain 4"/>
    <property type="match status" value="1"/>
</dbReference>
<keyword evidence="9" id="KW-0175">Coiled coil</keyword>
<dbReference type="FunFam" id="1.20.1270.10:FF:000001">
    <property type="entry name" value="Molecular chaperone DnaK"/>
    <property type="match status" value="1"/>
</dbReference>
<evidence type="ECO:0000256" key="4">
    <source>
        <dbReference type="ARBA" id="ARBA00022840"/>
    </source>
</evidence>
<dbReference type="InterPro" id="IPR029048">
    <property type="entry name" value="HSP70_C_sf"/>
</dbReference>
<dbReference type="PROSITE" id="PS00329">
    <property type="entry name" value="HSP70_2"/>
    <property type="match status" value="1"/>
</dbReference>
<dbReference type="InterPro" id="IPR013126">
    <property type="entry name" value="Hsp_70_fam"/>
</dbReference>
<dbReference type="CDD" id="cd10234">
    <property type="entry name" value="ASKHA_NBD_HSP70_DnaK-like"/>
    <property type="match status" value="1"/>
</dbReference>
<gene>
    <name evidence="7" type="primary">dnaK</name>
    <name evidence="11" type="ORF">CJ209_11410</name>
</gene>
<dbReference type="Pfam" id="PF00012">
    <property type="entry name" value="HSP70"/>
    <property type="match status" value="1"/>
</dbReference>
<evidence type="ECO:0000256" key="3">
    <source>
        <dbReference type="ARBA" id="ARBA00022741"/>
    </source>
</evidence>
<dbReference type="PRINTS" id="PR00301">
    <property type="entry name" value="HEATSHOCK70"/>
</dbReference>
<dbReference type="Proteomes" id="UP000235733">
    <property type="component" value="Unassembled WGS sequence"/>
</dbReference>
<dbReference type="PROSITE" id="PS00297">
    <property type="entry name" value="HSP70_1"/>
    <property type="match status" value="1"/>
</dbReference>
<dbReference type="HAMAP" id="MF_00332">
    <property type="entry name" value="DnaK"/>
    <property type="match status" value="1"/>
</dbReference>
<dbReference type="GO" id="GO:0140662">
    <property type="term" value="F:ATP-dependent protein folding chaperone"/>
    <property type="evidence" value="ECO:0007669"/>
    <property type="project" value="InterPro"/>
</dbReference>
<evidence type="ECO:0000256" key="6">
    <source>
        <dbReference type="ARBA" id="ARBA00023186"/>
    </source>
</evidence>
<keyword evidence="4 7" id="KW-0067">ATP-binding</keyword>
<dbReference type="InterPro" id="IPR029047">
    <property type="entry name" value="HSP70_peptide-bd_sf"/>
</dbReference>
<proteinExistence type="evidence at transcript level"/>
<dbReference type="PROSITE" id="PS01036">
    <property type="entry name" value="HSP70_3"/>
    <property type="match status" value="1"/>
</dbReference>
<dbReference type="InterPro" id="IPR043129">
    <property type="entry name" value="ATPase_NBD"/>
</dbReference>
<dbReference type="InterPro" id="IPR012725">
    <property type="entry name" value="Chaperone_DnaK"/>
</dbReference>
<evidence type="ECO:0000256" key="7">
    <source>
        <dbReference type="HAMAP-Rule" id="MF_00332"/>
    </source>
</evidence>
<protein>
    <recommendedName>
        <fullName evidence="7">Chaperone protein DnaK</fullName>
    </recommendedName>
    <alternativeName>
        <fullName evidence="7">HSP70</fullName>
    </alternativeName>
    <alternativeName>
        <fullName evidence="7">Heat shock 70 kDa protein</fullName>
    </alternativeName>
    <alternativeName>
        <fullName evidence="7">Heat shock protein 70</fullName>
    </alternativeName>
</protein>
<dbReference type="InterPro" id="IPR018181">
    <property type="entry name" value="Heat_shock_70_CS"/>
</dbReference>
<dbReference type="GO" id="GO:0051082">
    <property type="term" value="F:unfolded protein binding"/>
    <property type="evidence" value="ECO:0007669"/>
    <property type="project" value="InterPro"/>
</dbReference>
<dbReference type="RefSeq" id="WP_158393634.1">
    <property type="nucleotide sequence ID" value="NZ_PNHC01000014.1"/>
</dbReference>
<dbReference type="SUPFAM" id="SSF100934">
    <property type="entry name" value="Heat shock protein 70kD (HSP70), C-terminal subdomain"/>
    <property type="match status" value="1"/>
</dbReference>
<evidence type="ECO:0000313" key="11">
    <source>
        <dbReference type="EMBL" id="PMC67838.1"/>
    </source>
</evidence>
<reference evidence="11 12" key="1">
    <citation type="submission" date="2017-09" db="EMBL/GenBank/DDBJ databases">
        <title>Bacterial strain isolated from the female urinary microbiota.</title>
        <authorList>
            <person name="Thomas-White K."/>
            <person name="Kumar N."/>
            <person name="Forster S."/>
            <person name="Putonti C."/>
            <person name="Lawley T."/>
            <person name="Wolfe A.J."/>
        </authorList>
    </citation>
    <scope>NUCLEOTIDE SEQUENCE [LARGE SCALE GENOMIC DNA]</scope>
    <source>
        <strain evidence="11 12">UMB0249</strain>
    </source>
</reference>
<dbReference type="FunFam" id="3.30.420.40:FF:000071">
    <property type="entry name" value="Molecular chaperone DnaK"/>
    <property type="match status" value="1"/>
</dbReference>
<feature type="region of interest" description="Disordered" evidence="10">
    <location>
        <begin position="577"/>
        <end position="609"/>
    </location>
</feature>
<dbReference type="Gene3D" id="2.60.34.10">
    <property type="entry name" value="Substrate Binding Domain Of DNAk, Chain A, domain 1"/>
    <property type="match status" value="1"/>
</dbReference>
<comment type="caution">
    <text evidence="11">The sequence shown here is derived from an EMBL/GenBank/DDBJ whole genome shotgun (WGS) entry which is preliminary data.</text>
</comment>
<dbReference type="EMBL" id="PNHC01000014">
    <property type="protein sequence ID" value="PMC67838.1"/>
    <property type="molecule type" value="Genomic_DNA"/>
</dbReference>